<keyword evidence="2" id="KW-1188">Viral release from host cell</keyword>
<dbReference type="InterPro" id="IPR043502">
    <property type="entry name" value="DNA/RNA_pol_sf"/>
</dbReference>
<dbReference type="GO" id="GO:0015074">
    <property type="term" value="P:DNA integration"/>
    <property type="evidence" value="ECO:0007669"/>
    <property type="project" value="UniProtKB-KW"/>
</dbReference>
<evidence type="ECO:0000256" key="14">
    <source>
        <dbReference type="ARBA" id="ARBA00022932"/>
    </source>
</evidence>
<dbReference type="InterPro" id="IPR002110">
    <property type="entry name" value="Ankyrin_rpt"/>
</dbReference>
<dbReference type="Proteomes" id="UP001151287">
    <property type="component" value="Unassembled WGS sequence"/>
</dbReference>
<keyword evidence="16" id="KW-0233">DNA recombination</keyword>
<evidence type="ECO:0000313" key="23">
    <source>
        <dbReference type="EMBL" id="KAJ1691830.1"/>
    </source>
</evidence>
<dbReference type="SUPFAM" id="SSF56672">
    <property type="entry name" value="DNA/RNA polymerases"/>
    <property type="match status" value="1"/>
</dbReference>
<dbReference type="Pfam" id="PF00665">
    <property type="entry name" value="rve"/>
    <property type="match status" value="1"/>
</dbReference>
<feature type="repeat" description="ANK" evidence="18">
    <location>
        <begin position="1427"/>
        <end position="1459"/>
    </location>
</feature>
<keyword evidence="8" id="KW-0255">Endonuclease</keyword>
<evidence type="ECO:0000256" key="8">
    <source>
        <dbReference type="ARBA" id="ARBA00022759"/>
    </source>
</evidence>
<evidence type="ECO:0000256" key="3">
    <source>
        <dbReference type="ARBA" id="ARBA00022670"/>
    </source>
</evidence>
<feature type="repeat" description="ANK" evidence="18">
    <location>
        <begin position="1455"/>
        <end position="1487"/>
    </location>
</feature>
<keyword evidence="9" id="KW-0378">Hydrolase</keyword>
<dbReference type="SUPFAM" id="SSF48403">
    <property type="entry name" value="Ankyrin repeat"/>
    <property type="match status" value="1"/>
</dbReference>
<dbReference type="Gene3D" id="3.30.420.10">
    <property type="entry name" value="Ribonuclease H-like superfamily/Ribonuclease H"/>
    <property type="match status" value="1"/>
</dbReference>
<dbReference type="InterPro" id="IPR025724">
    <property type="entry name" value="GAG-pre-integrase_dom"/>
</dbReference>
<evidence type="ECO:0000256" key="6">
    <source>
        <dbReference type="ARBA" id="ARBA00022741"/>
    </source>
</evidence>
<dbReference type="GO" id="GO:0005524">
    <property type="term" value="F:ATP binding"/>
    <property type="evidence" value="ECO:0007669"/>
    <property type="project" value="UniProtKB-KW"/>
</dbReference>
<keyword evidence="18" id="KW-0040">ANK repeat</keyword>
<keyword evidence="6" id="KW-0547">Nucleotide-binding</keyword>
<dbReference type="GO" id="GO:0006310">
    <property type="term" value="P:DNA recombination"/>
    <property type="evidence" value="ECO:0007669"/>
    <property type="project" value="UniProtKB-KW"/>
</dbReference>
<evidence type="ECO:0000256" key="15">
    <source>
        <dbReference type="ARBA" id="ARBA00023113"/>
    </source>
</evidence>
<dbReference type="GO" id="GO:0006508">
    <property type="term" value="P:proteolysis"/>
    <property type="evidence" value="ECO:0007669"/>
    <property type="project" value="UniProtKB-KW"/>
</dbReference>
<dbReference type="PROSITE" id="PS50297">
    <property type="entry name" value="ANK_REP_REGION"/>
    <property type="match status" value="4"/>
</dbReference>
<dbReference type="Pfam" id="PF22936">
    <property type="entry name" value="Pol_BBD"/>
    <property type="match status" value="1"/>
</dbReference>
<feature type="repeat" description="ANK" evidence="18">
    <location>
        <begin position="1327"/>
        <end position="1359"/>
    </location>
</feature>
<dbReference type="Gene3D" id="1.25.40.20">
    <property type="entry name" value="Ankyrin repeat-containing domain"/>
    <property type="match status" value="2"/>
</dbReference>
<evidence type="ECO:0000256" key="19">
    <source>
        <dbReference type="PROSITE-ProRule" id="PRU00047"/>
    </source>
</evidence>
<keyword evidence="17" id="KW-0511">Multifunctional enzyme</keyword>
<comment type="caution">
    <text evidence="23">The sequence shown here is derived from an EMBL/GenBank/DDBJ whole genome shotgun (WGS) entry which is preliminary data.</text>
</comment>
<evidence type="ECO:0000256" key="17">
    <source>
        <dbReference type="ARBA" id="ARBA00023268"/>
    </source>
</evidence>
<evidence type="ECO:0000256" key="20">
    <source>
        <dbReference type="SAM" id="MobiDB-lite"/>
    </source>
</evidence>
<dbReference type="Gene3D" id="4.10.60.10">
    <property type="entry name" value="Zinc finger, CCHC-type"/>
    <property type="match status" value="1"/>
</dbReference>
<keyword evidence="19" id="KW-0863">Zinc-finger</keyword>
<sequence length="1641" mass="184510">MAEAGANMSSPSVPVFKGENYNFWSIKMSTLFKSYGLWDIVEKGAGTTADDLKKDARALFFIQSAVHESIFTKISAAATAKDAWTILKTAFQGSSKVIAIKLQGLRRDFETLSMKQGESIQQFLTRVSSIVNEIRGCGEDLSEATVVMKVLRSLTTKFDHVVAAIEESKDLSTYSFDELMGSLQAHEVRLLRSEEKDDSKAFLTKSNYGRGGGRSGRGRGRGTGSRGNHQAQQHITKKDIECYYCHKMGHVKADCYKKKREDQQGMQAVECHYCHKFGHVQADCYKKKREEEQANVVEEKGNEEGTTAMLFITKTNEKSDVSQVWFLDSGCSNHMSGLKHLFEELDESYKKSVRLGNNKEIQVEGIGKVAVQTASGTRVLHNVYFIPQLSQNLLSIGQMMNSGYAIKFEGNTCKIEESGTKNVVAIIQKTHNNLFPLKMLEVDESALAVTDLSQSWLWHYRYGHLNINGLKLLNQKHMVIGLPEIDEVGLCEGCILGKQSKLSFPKDRSMRAKKILELVHTDLCGPMEVESIGGSKYFMLLIDDYSRMTWVYFLSYKSEAFGLFKRFKAMVETQTGARLKALRSDRGGEFQSNEFKQFCEKEGVLQQLTTPYTPEQNGVAERKNRTVVELARSMLKSKNLPNPFWAEAVAAAVYLLNLSPTKAVMNRTPYEAWFERKPIVSHLRIFGCVAYTLINSHSRKKLDAKSEKCIFIGYCIQSKGYRLYNPETQKIIISRNVMFDENTSWRWNSEGVEASISLLDDEDEGSKEPQPETNTLPKPIQVYRRRGNQPSQEKTKTLQELYATTQVLMVADPDCFEEAAEKEEWRQAMDEEMSAIEQNQTWQLVELPKDRVAIGVKWVYKTKFGPDGSILKHKARLVAKGYAQKQGIDYEETFSPVARFETIRLLMAVAAQLKQPIYQFDVKSAFLNGELIEEVYVEQPEGFEVKGKESWVYRLSKALYGLKQAPRAWYSKIDAHFQKLGFNRSKNEPNLYVKHKGEEGLMGVCLYVDDMIYFGTDDAMLREFKEQMMAVFEMTDLGKMHYFLGLEVEQEEGRIFISQRKYATDLVAKFGLKGCNPVQTPMNTNEKLTLVDGTGPTDATRFRSLIGGLMYLIHTRPDIAHSVGVVSRFMQNPTKQHMGAAKRILRYVSGTMAYGLWYEAMDSPMLIGYSDSDWAGNLDDRKSTSGQVFFYGNNAISWSSKKQATVALSTAEAEYSAVTSAACQAVWIRSLLEELNCEQIGATTLYCDNQSAIAIANNPVHHNRTKHIDTRLHFIRDLVEKKVIEIQYVNTNQQIADVLTKSLTREKFTWCRDMMNALDFELRGSVERETPLSHAVMQGHEATVRYLISQGADPVASSREGSTPLHYAAKYGQDKMVKYLLSLEVPVDITCNHATGPPLIMAAMCGQASTAEVLLQHHANVNGVTSIGFTPVFVSVSAGSLECTKLFIKAGADLNMNCPLDMAIFKGSIEIVKCLLEAGADPDVRNEASIKHERNTVITCSNARPYSYSKHHADVNSATSTDYTPLLSSIYADSLECTKLVIKAGADLNLKCPLDSAVHGGSVDIIKCVLDARADPNVRNKYEWSPIERAVIYAKWDIAEMLFPLTSPVPEVHDWSVLGILQYVESNAFNEKVVLQIFFVP</sequence>
<dbReference type="InterPro" id="IPR039537">
    <property type="entry name" value="Retrotran_Ty1/copia-like"/>
</dbReference>
<keyword evidence="24" id="KW-1185">Reference proteome</keyword>
<comment type="function">
    <text evidence="1">The aspartyl protease (PR) mediates the proteolytic cleavages of the Gag and Gag-Pol polyproteins after assembly of the VLP.</text>
</comment>
<keyword evidence="13" id="KW-0695">RNA-directed DNA polymerase</keyword>
<dbReference type="PROSITE" id="PS50994">
    <property type="entry name" value="INTEGRASE"/>
    <property type="match status" value="1"/>
</dbReference>
<evidence type="ECO:0000256" key="16">
    <source>
        <dbReference type="ARBA" id="ARBA00023172"/>
    </source>
</evidence>
<name>A0A9Q0HNB0_9POAL</name>
<keyword evidence="10" id="KW-0067">ATP-binding</keyword>
<dbReference type="PRINTS" id="PR01415">
    <property type="entry name" value="ANKYRIN"/>
</dbReference>
<feature type="compositionally biased region" description="Gly residues" evidence="20">
    <location>
        <begin position="209"/>
        <end position="225"/>
    </location>
</feature>
<feature type="region of interest" description="Disordered" evidence="20">
    <location>
        <begin position="759"/>
        <end position="778"/>
    </location>
</feature>
<protein>
    <submittedName>
        <fullName evidence="23">Uncharacterized protein</fullName>
    </submittedName>
</protein>
<keyword evidence="4" id="KW-0540">Nuclease</keyword>
<keyword evidence="19" id="KW-0862">Zinc</keyword>
<dbReference type="GO" id="GO:0008270">
    <property type="term" value="F:zinc ion binding"/>
    <property type="evidence" value="ECO:0007669"/>
    <property type="project" value="UniProtKB-KW"/>
</dbReference>
<dbReference type="PROSITE" id="PS50088">
    <property type="entry name" value="ANK_REPEAT"/>
    <property type="match status" value="4"/>
</dbReference>
<evidence type="ECO:0000256" key="5">
    <source>
        <dbReference type="ARBA" id="ARBA00022723"/>
    </source>
</evidence>
<dbReference type="InterPro" id="IPR057670">
    <property type="entry name" value="SH3_retrovirus"/>
</dbReference>
<dbReference type="Pfam" id="PF14223">
    <property type="entry name" value="Retrotran_gag_2"/>
    <property type="match status" value="1"/>
</dbReference>
<keyword evidence="14" id="KW-0548">Nucleotidyltransferase</keyword>
<evidence type="ECO:0000256" key="7">
    <source>
        <dbReference type="ARBA" id="ARBA00022750"/>
    </source>
</evidence>
<dbReference type="GO" id="GO:0004190">
    <property type="term" value="F:aspartic-type endopeptidase activity"/>
    <property type="evidence" value="ECO:0007669"/>
    <property type="project" value="UniProtKB-KW"/>
</dbReference>
<dbReference type="PANTHER" id="PTHR42648">
    <property type="entry name" value="TRANSPOSASE, PUTATIVE-RELATED"/>
    <property type="match status" value="1"/>
</dbReference>
<evidence type="ECO:0000256" key="9">
    <source>
        <dbReference type="ARBA" id="ARBA00022801"/>
    </source>
</evidence>
<dbReference type="SUPFAM" id="SSF53098">
    <property type="entry name" value="Ribonuclease H-like"/>
    <property type="match status" value="1"/>
</dbReference>
<dbReference type="InterPro" id="IPR013103">
    <property type="entry name" value="RVT_2"/>
</dbReference>
<dbReference type="InterPro" id="IPR036770">
    <property type="entry name" value="Ankyrin_rpt-contain_sf"/>
</dbReference>
<dbReference type="GO" id="GO:0003887">
    <property type="term" value="F:DNA-directed DNA polymerase activity"/>
    <property type="evidence" value="ECO:0007669"/>
    <property type="project" value="UniProtKB-KW"/>
</dbReference>
<keyword evidence="14" id="KW-0808">Transferase</keyword>
<evidence type="ECO:0000256" key="4">
    <source>
        <dbReference type="ARBA" id="ARBA00022722"/>
    </source>
</evidence>
<evidence type="ECO:0000256" key="11">
    <source>
        <dbReference type="ARBA" id="ARBA00022842"/>
    </source>
</evidence>
<dbReference type="InterPro" id="IPR001584">
    <property type="entry name" value="Integrase_cat-core"/>
</dbReference>
<keyword evidence="14" id="KW-0239">DNA-directed DNA polymerase</keyword>
<keyword evidence="7" id="KW-0064">Aspartyl protease</keyword>
<dbReference type="GO" id="GO:0003676">
    <property type="term" value="F:nucleic acid binding"/>
    <property type="evidence" value="ECO:0007669"/>
    <property type="project" value="InterPro"/>
</dbReference>
<dbReference type="EMBL" id="JAMQYH010000004">
    <property type="protein sequence ID" value="KAJ1691830.1"/>
    <property type="molecule type" value="Genomic_DNA"/>
</dbReference>
<dbReference type="InterPro" id="IPR001878">
    <property type="entry name" value="Znf_CCHC"/>
</dbReference>
<dbReference type="GO" id="GO:0004519">
    <property type="term" value="F:endonuclease activity"/>
    <property type="evidence" value="ECO:0007669"/>
    <property type="project" value="UniProtKB-KW"/>
</dbReference>
<dbReference type="SUPFAM" id="SSF57756">
    <property type="entry name" value="Retrovirus zinc finger-like domains"/>
    <property type="match status" value="1"/>
</dbReference>
<evidence type="ECO:0000256" key="13">
    <source>
        <dbReference type="ARBA" id="ARBA00022918"/>
    </source>
</evidence>
<gene>
    <name evidence="23" type="ORF">LUZ63_015985</name>
</gene>
<dbReference type="CDD" id="cd09272">
    <property type="entry name" value="RNase_HI_RT_Ty1"/>
    <property type="match status" value="1"/>
</dbReference>
<evidence type="ECO:0000259" key="22">
    <source>
        <dbReference type="PROSITE" id="PS50994"/>
    </source>
</evidence>
<evidence type="ECO:0000256" key="2">
    <source>
        <dbReference type="ARBA" id="ARBA00022612"/>
    </source>
</evidence>
<dbReference type="Pfam" id="PF13976">
    <property type="entry name" value="gag_pre-integrs"/>
    <property type="match status" value="1"/>
</dbReference>
<dbReference type="PANTHER" id="PTHR42648:SF11">
    <property type="entry name" value="TRANSPOSON TY4-P GAG-POL POLYPROTEIN"/>
    <property type="match status" value="1"/>
</dbReference>
<evidence type="ECO:0000256" key="12">
    <source>
        <dbReference type="ARBA" id="ARBA00022908"/>
    </source>
</evidence>
<keyword evidence="11" id="KW-0460">Magnesium</keyword>
<dbReference type="SMART" id="SM00343">
    <property type="entry name" value="ZnF_C2HC"/>
    <property type="match status" value="2"/>
</dbReference>
<dbReference type="Pfam" id="PF12796">
    <property type="entry name" value="Ank_2"/>
    <property type="match status" value="2"/>
</dbReference>
<organism evidence="23 24">
    <name type="scientific">Rhynchospora breviuscula</name>
    <dbReference type="NCBI Taxonomy" id="2022672"/>
    <lineage>
        <taxon>Eukaryota</taxon>
        <taxon>Viridiplantae</taxon>
        <taxon>Streptophyta</taxon>
        <taxon>Embryophyta</taxon>
        <taxon>Tracheophyta</taxon>
        <taxon>Spermatophyta</taxon>
        <taxon>Magnoliopsida</taxon>
        <taxon>Liliopsida</taxon>
        <taxon>Poales</taxon>
        <taxon>Cyperaceae</taxon>
        <taxon>Cyperoideae</taxon>
        <taxon>Rhynchosporeae</taxon>
        <taxon>Rhynchospora</taxon>
    </lineage>
</organism>
<keyword evidence="5" id="KW-0479">Metal-binding</keyword>
<keyword evidence="12" id="KW-0229">DNA integration</keyword>
<reference evidence="23" key="1">
    <citation type="journal article" date="2022" name="Cell">
        <title>Repeat-based holocentromeres influence genome architecture and karyotype evolution.</title>
        <authorList>
            <person name="Hofstatter P.G."/>
            <person name="Thangavel G."/>
            <person name="Lux T."/>
            <person name="Neumann P."/>
            <person name="Vondrak T."/>
            <person name="Novak P."/>
            <person name="Zhang M."/>
            <person name="Costa L."/>
            <person name="Castellani M."/>
            <person name="Scott A."/>
            <person name="Toegelov H."/>
            <person name="Fuchs J."/>
            <person name="Mata-Sucre Y."/>
            <person name="Dias Y."/>
            <person name="Vanzela A.L.L."/>
            <person name="Huettel B."/>
            <person name="Almeida C.C.S."/>
            <person name="Simkova H."/>
            <person name="Souza G."/>
            <person name="Pedrosa-Harand A."/>
            <person name="Macas J."/>
            <person name="Mayer K.F.X."/>
            <person name="Houben A."/>
            <person name="Marques A."/>
        </authorList>
    </citation>
    <scope>NUCLEOTIDE SEQUENCE</scope>
    <source>
        <strain evidence="23">RhyBre1mFocal</strain>
    </source>
</reference>
<evidence type="ECO:0000256" key="1">
    <source>
        <dbReference type="ARBA" id="ARBA00002180"/>
    </source>
</evidence>
<dbReference type="OrthoDB" id="778489at2759"/>
<evidence type="ECO:0000256" key="18">
    <source>
        <dbReference type="PROSITE-ProRule" id="PRU00023"/>
    </source>
</evidence>
<feature type="region of interest" description="Disordered" evidence="20">
    <location>
        <begin position="202"/>
        <end position="233"/>
    </location>
</feature>
<dbReference type="Pfam" id="PF25597">
    <property type="entry name" value="SH3_retrovirus"/>
    <property type="match status" value="1"/>
</dbReference>
<dbReference type="InterPro" id="IPR036875">
    <property type="entry name" value="Znf_CCHC_sf"/>
</dbReference>
<evidence type="ECO:0000259" key="21">
    <source>
        <dbReference type="PROSITE" id="PS50158"/>
    </source>
</evidence>
<feature type="repeat" description="ANK" evidence="18">
    <location>
        <begin position="1360"/>
        <end position="1392"/>
    </location>
</feature>
<dbReference type="GO" id="GO:0003964">
    <property type="term" value="F:RNA-directed DNA polymerase activity"/>
    <property type="evidence" value="ECO:0007669"/>
    <property type="project" value="UniProtKB-KW"/>
</dbReference>
<feature type="domain" description="Integrase catalytic" evidence="22">
    <location>
        <begin position="501"/>
        <end position="677"/>
    </location>
</feature>
<dbReference type="PROSITE" id="PS50158">
    <property type="entry name" value="ZF_CCHC"/>
    <property type="match status" value="1"/>
</dbReference>
<keyword evidence="15" id="KW-0917">Virion maturation</keyword>
<dbReference type="InterPro" id="IPR036397">
    <property type="entry name" value="RNaseH_sf"/>
</dbReference>
<feature type="domain" description="CCHC-type" evidence="21">
    <location>
        <begin position="242"/>
        <end position="255"/>
    </location>
</feature>
<keyword evidence="3" id="KW-0645">Protease</keyword>
<proteinExistence type="predicted"/>
<dbReference type="Pfam" id="PF07727">
    <property type="entry name" value="RVT_2"/>
    <property type="match status" value="1"/>
</dbReference>
<evidence type="ECO:0000313" key="24">
    <source>
        <dbReference type="Proteomes" id="UP001151287"/>
    </source>
</evidence>
<dbReference type="InterPro" id="IPR012337">
    <property type="entry name" value="RNaseH-like_sf"/>
</dbReference>
<evidence type="ECO:0000256" key="10">
    <source>
        <dbReference type="ARBA" id="ARBA00022840"/>
    </source>
</evidence>
<accession>A0A9Q0HNB0</accession>
<dbReference type="SMART" id="SM00248">
    <property type="entry name" value="ANK"/>
    <property type="match status" value="7"/>
</dbReference>
<dbReference type="InterPro" id="IPR054722">
    <property type="entry name" value="PolX-like_BBD"/>
</dbReference>